<dbReference type="Proteomes" id="UP000565205">
    <property type="component" value="Unassembled WGS sequence"/>
</dbReference>
<sequence length="142" mass="15726">MKMSPGQFAAHLAGAAARSKALEHQLLERVGELVQQRAKSYLGHEQDGWPALAESTISEKQRHGYPTPSPLLRDGELRDSIRHAVDGHRVVIGSTSEISVYQELGTERIPPRPFLAKAAVESEPEIRRMAAELGKRIIISRE</sequence>
<gene>
    <name evidence="2" type="ORF">FHR90_003253</name>
    <name evidence="3" type="ORF">HUK83_03195</name>
</gene>
<evidence type="ECO:0000256" key="1">
    <source>
        <dbReference type="SAM" id="MobiDB-lite"/>
    </source>
</evidence>
<organism evidence="2 4">
    <name type="scientific">Endobacter medicaginis</name>
    <dbReference type="NCBI Taxonomy" id="1181271"/>
    <lineage>
        <taxon>Bacteria</taxon>
        <taxon>Pseudomonadati</taxon>
        <taxon>Pseudomonadota</taxon>
        <taxon>Alphaproteobacteria</taxon>
        <taxon>Acetobacterales</taxon>
        <taxon>Acetobacteraceae</taxon>
        <taxon>Endobacter</taxon>
    </lineage>
</organism>
<proteinExistence type="predicted"/>
<dbReference type="Proteomes" id="UP000557688">
    <property type="component" value="Unassembled WGS sequence"/>
</dbReference>
<dbReference type="EMBL" id="JABXXQ010000029">
    <property type="protein sequence ID" value="NVN29346.1"/>
    <property type="molecule type" value="Genomic_DNA"/>
</dbReference>
<evidence type="ECO:0000313" key="2">
    <source>
        <dbReference type="EMBL" id="MBB3175398.1"/>
    </source>
</evidence>
<feature type="region of interest" description="Disordered" evidence="1">
    <location>
        <begin position="52"/>
        <end position="75"/>
    </location>
</feature>
<dbReference type="EMBL" id="JACHXV010000029">
    <property type="protein sequence ID" value="MBB3175398.1"/>
    <property type="molecule type" value="Genomic_DNA"/>
</dbReference>
<evidence type="ECO:0000313" key="5">
    <source>
        <dbReference type="Proteomes" id="UP000565205"/>
    </source>
</evidence>
<reference evidence="2 4" key="2">
    <citation type="submission" date="2020-08" db="EMBL/GenBank/DDBJ databases">
        <title>Genomic Encyclopedia of Type Strains, Phase III (KMG-III): the genomes of soil and plant-associated and newly described type strains.</title>
        <authorList>
            <person name="Whitman W."/>
        </authorList>
    </citation>
    <scope>NUCLEOTIDE SEQUENCE [LARGE SCALE GENOMIC DNA]</scope>
    <source>
        <strain evidence="2 4">CECT 8088</strain>
    </source>
</reference>
<reference evidence="3 5" key="1">
    <citation type="submission" date="2020-06" db="EMBL/GenBank/DDBJ databases">
        <title>Description of novel acetic acid bacteria.</title>
        <authorList>
            <person name="Sombolestani A."/>
        </authorList>
    </citation>
    <scope>NUCLEOTIDE SEQUENCE [LARGE SCALE GENOMIC DNA]</scope>
    <source>
        <strain evidence="3 5">LMG 26838</strain>
    </source>
</reference>
<evidence type="ECO:0000313" key="4">
    <source>
        <dbReference type="Proteomes" id="UP000557688"/>
    </source>
</evidence>
<protein>
    <submittedName>
        <fullName evidence="2">Phage gpG-like protein</fullName>
    </submittedName>
</protein>
<dbReference type="RefSeq" id="WP_176622068.1">
    <property type="nucleotide sequence ID" value="NZ_JABXXQ010000029.1"/>
</dbReference>
<dbReference type="AlphaFoldDB" id="A0A839UYG6"/>
<comment type="caution">
    <text evidence="2">The sequence shown here is derived from an EMBL/GenBank/DDBJ whole genome shotgun (WGS) entry which is preliminary data.</text>
</comment>
<accession>A0A839UYG6</accession>
<keyword evidence="4" id="KW-1185">Reference proteome</keyword>
<evidence type="ECO:0000313" key="3">
    <source>
        <dbReference type="EMBL" id="NVN29346.1"/>
    </source>
</evidence>
<name>A0A839UYG6_9PROT</name>